<name>A0A915PS05_9BILA</name>
<proteinExistence type="predicted"/>
<reference evidence="3" key="1">
    <citation type="submission" date="2022-11" db="UniProtKB">
        <authorList>
            <consortium name="WormBaseParasite"/>
        </authorList>
    </citation>
    <scope>IDENTIFICATION</scope>
</reference>
<feature type="domain" description="A to I editase" evidence="1">
    <location>
        <begin position="221"/>
        <end position="539"/>
    </location>
</feature>
<dbReference type="GO" id="GO:0006396">
    <property type="term" value="P:RNA processing"/>
    <property type="evidence" value="ECO:0007669"/>
    <property type="project" value="InterPro"/>
</dbReference>
<dbReference type="Gene3D" id="3.30.160.20">
    <property type="match status" value="1"/>
</dbReference>
<evidence type="ECO:0000313" key="3">
    <source>
        <dbReference type="WBParaSite" id="sdigi.contig364.g7766.t1"/>
    </source>
</evidence>
<dbReference type="SMART" id="SM00552">
    <property type="entry name" value="ADEAMc"/>
    <property type="match status" value="1"/>
</dbReference>
<dbReference type="GO" id="GO:0003725">
    <property type="term" value="F:double-stranded RNA binding"/>
    <property type="evidence" value="ECO:0007669"/>
    <property type="project" value="TreeGrafter"/>
</dbReference>
<dbReference type="GO" id="GO:0008251">
    <property type="term" value="F:tRNA-specific adenosine deaminase activity"/>
    <property type="evidence" value="ECO:0007669"/>
    <property type="project" value="TreeGrafter"/>
</dbReference>
<evidence type="ECO:0000313" key="2">
    <source>
        <dbReference type="Proteomes" id="UP000887581"/>
    </source>
</evidence>
<dbReference type="PANTHER" id="PTHR10910:SF62">
    <property type="entry name" value="AT07585P-RELATED"/>
    <property type="match status" value="1"/>
</dbReference>
<dbReference type="Pfam" id="PF00035">
    <property type="entry name" value="dsrm"/>
    <property type="match status" value="1"/>
</dbReference>
<keyword evidence="2" id="KW-1185">Reference proteome</keyword>
<protein>
    <submittedName>
        <fullName evidence="3">A to I editase domain-containing protein</fullName>
    </submittedName>
</protein>
<dbReference type="GO" id="GO:0005737">
    <property type="term" value="C:cytoplasm"/>
    <property type="evidence" value="ECO:0007669"/>
    <property type="project" value="TreeGrafter"/>
</dbReference>
<accession>A0A915PS05</accession>
<dbReference type="Pfam" id="PF02137">
    <property type="entry name" value="A_deamin"/>
    <property type="match status" value="1"/>
</dbReference>
<dbReference type="WBParaSite" id="sdigi.contig364.g7766.t1">
    <property type="protein sequence ID" value="sdigi.contig364.g7766.t1"/>
    <property type="gene ID" value="sdigi.contig364.g7766"/>
</dbReference>
<sequence length="543" mass="61592">MEMKSIKMEKDEEISNAGINGRQNWQNKTLTMKRRLIRERNFRGSEYLKGKKDDSLALVSKAKRLIESSGKNAVALLFEFCQQKYIAVPEIIYTSNGSIRRPTFRAQARFGTLHLSFSGNHCNTKREAKASCCLIALDYFLQRECLIISEPSTSSISASTCNYITQISNDNSYTIFERFAATIFSHVAAKCHAYSHSEESDKVRAGVFMVDAYSKQCFLISWATGSKCIGGNYLNLHGEVVNDCHAEILSRRGLLRFLYQQIKVFKRNESASIFVSKKGKLAVRPNLSFHLFINTAPCGDGRVFAFSSEKIIEVAEKLSRKRWEAVDFREGTVLVPDIVQTYDGIQGAERLRTMSCSDKILKWNILGLQGCLLSSLMQPIYFSSISIEHLFHFAHLSRSLCCRLGAYVVPEPFLLHHPHLATCYKTMSRRNSTKTSLLAANWNISDGTVEIINAQTGQIQDTCKPSRLCKRNMFRSYRSVLKLLSSEENKGVIPMLSSSYLEVKNACKDYIVARDHFFQALIDNGAGKWLKKPIEEKMFYVTE</sequence>
<dbReference type="PROSITE" id="PS50141">
    <property type="entry name" value="A_DEAMIN_EDITASE"/>
    <property type="match status" value="1"/>
</dbReference>
<dbReference type="InterPro" id="IPR002466">
    <property type="entry name" value="A_deamin"/>
</dbReference>
<evidence type="ECO:0000259" key="1">
    <source>
        <dbReference type="PROSITE" id="PS50141"/>
    </source>
</evidence>
<dbReference type="GO" id="GO:0006382">
    <property type="term" value="P:adenosine to inosine editing"/>
    <property type="evidence" value="ECO:0007669"/>
    <property type="project" value="TreeGrafter"/>
</dbReference>
<dbReference type="CDD" id="cd00048">
    <property type="entry name" value="DSRM_SF"/>
    <property type="match status" value="1"/>
</dbReference>
<dbReference type="GO" id="GO:0003726">
    <property type="term" value="F:double-stranded RNA adenosine deaminase activity"/>
    <property type="evidence" value="ECO:0007669"/>
    <property type="project" value="TreeGrafter"/>
</dbReference>
<dbReference type="InterPro" id="IPR014720">
    <property type="entry name" value="dsRBD_dom"/>
</dbReference>
<dbReference type="SUPFAM" id="SSF54768">
    <property type="entry name" value="dsRNA-binding domain-like"/>
    <property type="match status" value="1"/>
</dbReference>
<dbReference type="GO" id="GO:0005730">
    <property type="term" value="C:nucleolus"/>
    <property type="evidence" value="ECO:0007669"/>
    <property type="project" value="TreeGrafter"/>
</dbReference>
<dbReference type="AlphaFoldDB" id="A0A915PS05"/>
<dbReference type="PANTHER" id="PTHR10910">
    <property type="entry name" value="EUKARYOTE SPECIFIC DSRNA BINDING PROTEIN"/>
    <property type="match status" value="1"/>
</dbReference>
<dbReference type="Proteomes" id="UP000887581">
    <property type="component" value="Unplaced"/>
</dbReference>
<organism evidence="2 3">
    <name type="scientific">Setaria digitata</name>
    <dbReference type="NCBI Taxonomy" id="48799"/>
    <lineage>
        <taxon>Eukaryota</taxon>
        <taxon>Metazoa</taxon>
        <taxon>Ecdysozoa</taxon>
        <taxon>Nematoda</taxon>
        <taxon>Chromadorea</taxon>
        <taxon>Rhabditida</taxon>
        <taxon>Spirurina</taxon>
        <taxon>Spiruromorpha</taxon>
        <taxon>Filarioidea</taxon>
        <taxon>Setariidae</taxon>
        <taxon>Setaria</taxon>
    </lineage>
</organism>